<keyword evidence="2" id="KW-1185">Reference proteome</keyword>
<evidence type="ECO:0000313" key="1">
    <source>
        <dbReference type="EMBL" id="AOH57141.1"/>
    </source>
</evidence>
<reference evidence="1 2" key="1">
    <citation type="submission" date="2016-08" db="EMBL/GenBank/DDBJ databases">
        <title>Complete genome sequence of Bacillus muralis G25-68, a strain with toxicity to nematodes.</title>
        <authorList>
            <person name="Zheng Z."/>
        </authorList>
    </citation>
    <scope>NUCLEOTIDE SEQUENCE [LARGE SCALE GENOMIC DNA]</scope>
    <source>
        <strain evidence="1 2">G25-68</strain>
    </source>
</reference>
<sequence length="158" mass="18066">MMSFFGKRDKGINGRNAIAASNEHDVQAEFVRTSLMFHGDCDITKQEEYVYRFHHQKLPALKPNQISISGVKLTREEEDVIIVAFIRNSLEKAIRFEIVDIMIVDENGCVWAKKAFDLSSLGEIPALSSIVWRFLFEAGDILAESIPDEEWQIAFGWK</sequence>
<dbReference type="KEGG" id="bmur:ABE28_022585"/>
<dbReference type="InterPro" id="IPR030910">
    <property type="entry name" value="SLAP_dom"/>
</dbReference>
<evidence type="ECO:0000313" key="2">
    <source>
        <dbReference type="Proteomes" id="UP000077926"/>
    </source>
</evidence>
<dbReference type="NCBIfam" id="TIGR04398">
    <property type="entry name" value="SLAP_DUP"/>
    <property type="match status" value="1"/>
</dbReference>
<dbReference type="STRING" id="264697.ABE28_022585"/>
<dbReference type="AlphaFoldDB" id="A0A1B3XVB8"/>
<evidence type="ECO:0008006" key="3">
    <source>
        <dbReference type="Google" id="ProtNLM"/>
    </source>
</evidence>
<dbReference type="OrthoDB" id="1907642at2"/>
<name>A0A1B3XVB8_9BACI</name>
<organism evidence="1 2">
    <name type="scientific">Peribacillus muralis</name>
    <dbReference type="NCBI Taxonomy" id="264697"/>
    <lineage>
        <taxon>Bacteria</taxon>
        <taxon>Bacillati</taxon>
        <taxon>Bacillota</taxon>
        <taxon>Bacilli</taxon>
        <taxon>Bacillales</taxon>
        <taxon>Bacillaceae</taxon>
        <taxon>Peribacillus</taxon>
    </lineage>
</organism>
<gene>
    <name evidence="1" type="ORF">ABE28_022585</name>
</gene>
<proteinExistence type="predicted"/>
<protein>
    <recommendedName>
        <fullName evidence="3">SLAP domain-containing protein</fullName>
    </recommendedName>
</protein>
<dbReference type="RefSeq" id="WP_064467155.1">
    <property type="nucleotide sequence ID" value="NZ_CP017080.1"/>
</dbReference>
<accession>A0A1B3XVB8</accession>
<dbReference type="EMBL" id="CP017080">
    <property type="protein sequence ID" value="AOH57141.1"/>
    <property type="molecule type" value="Genomic_DNA"/>
</dbReference>
<dbReference type="Proteomes" id="UP000077926">
    <property type="component" value="Chromosome"/>
</dbReference>